<dbReference type="PROSITE" id="PS01359">
    <property type="entry name" value="ZF_PHD_1"/>
    <property type="match status" value="1"/>
</dbReference>
<dbReference type="FunFam" id="3.90.980.20:FF:000001">
    <property type="entry name" value="metal-response element-binding transcription factor 2 isoform X1"/>
    <property type="match status" value="1"/>
</dbReference>
<evidence type="ECO:0000256" key="2">
    <source>
        <dbReference type="ARBA" id="ARBA00022723"/>
    </source>
</evidence>
<reference evidence="7" key="1">
    <citation type="journal article" date="2023" name="Insect Mol. Biol.">
        <title>Genome sequencing provides insights into the evolution of gene families encoding plant cell wall-degrading enzymes in longhorned beetles.</title>
        <authorList>
            <person name="Shin N.R."/>
            <person name="Okamura Y."/>
            <person name="Kirsch R."/>
            <person name="Pauchet Y."/>
        </authorList>
    </citation>
    <scope>NUCLEOTIDE SEQUENCE</scope>
    <source>
        <strain evidence="7">RBIC_L_NR</strain>
    </source>
</reference>
<comment type="caution">
    <text evidence="7">The sequence shown here is derived from an EMBL/GenBank/DDBJ whole genome shotgun (WGS) entry which is preliminary data.</text>
</comment>
<dbReference type="GO" id="GO:0008270">
    <property type="term" value="F:zinc ion binding"/>
    <property type="evidence" value="ECO:0007669"/>
    <property type="project" value="UniProtKB-KW"/>
</dbReference>
<dbReference type="PANTHER" id="PTHR12628:SF21">
    <property type="entry name" value="PHD-TYPE DOMAIN-CONTAINING PROTEIN"/>
    <property type="match status" value="1"/>
</dbReference>
<keyword evidence="4" id="KW-0862">Zinc</keyword>
<dbReference type="SUPFAM" id="SSF57903">
    <property type="entry name" value="FYVE/PHD zinc finger"/>
    <property type="match status" value="1"/>
</dbReference>
<evidence type="ECO:0000256" key="6">
    <source>
        <dbReference type="SAM" id="MobiDB-lite"/>
    </source>
</evidence>
<dbReference type="InterPro" id="IPR013083">
    <property type="entry name" value="Znf_RING/FYVE/PHD"/>
</dbReference>
<feature type="region of interest" description="Disordered" evidence="6">
    <location>
        <begin position="1"/>
        <end position="25"/>
    </location>
</feature>
<accession>A0AAV8Y3Y7</accession>
<gene>
    <name evidence="7" type="ORF">NQ314_009036</name>
</gene>
<dbReference type="SUPFAM" id="SSF63748">
    <property type="entry name" value="Tudor/PWWP/MBT"/>
    <property type="match status" value="1"/>
</dbReference>
<comment type="subcellular location">
    <subcellularLocation>
        <location evidence="1">Nucleus</location>
    </subcellularLocation>
</comment>
<dbReference type="InterPro" id="IPR011011">
    <property type="entry name" value="Znf_FYVE_PHD"/>
</dbReference>
<dbReference type="GO" id="GO:0005634">
    <property type="term" value="C:nucleus"/>
    <property type="evidence" value="ECO:0007669"/>
    <property type="project" value="UniProtKB-SubCell"/>
</dbReference>
<feature type="compositionally biased region" description="Polar residues" evidence="6">
    <location>
        <begin position="428"/>
        <end position="437"/>
    </location>
</feature>
<evidence type="ECO:0000313" key="8">
    <source>
        <dbReference type="Proteomes" id="UP001162156"/>
    </source>
</evidence>
<dbReference type="InterPro" id="IPR019786">
    <property type="entry name" value="Zinc_finger_PHD-type_CS"/>
</dbReference>
<evidence type="ECO:0000256" key="3">
    <source>
        <dbReference type="ARBA" id="ARBA00022771"/>
    </source>
</evidence>
<keyword evidence="3" id="KW-0863">Zinc-finger</keyword>
<dbReference type="Gene3D" id="3.30.40.10">
    <property type="entry name" value="Zinc/RING finger domain, C3HC4 (zinc finger)"/>
    <property type="match status" value="1"/>
</dbReference>
<organism evidence="7 8">
    <name type="scientific">Rhamnusium bicolor</name>
    <dbReference type="NCBI Taxonomy" id="1586634"/>
    <lineage>
        <taxon>Eukaryota</taxon>
        <taxon>Metazoa</taxon>
        <taxon>Ecdysozoa</taxon>
        <taxon>Arthropoda</taxon>
        <taxon>Hexapoda</taxon>
        <taxon>Insecta</taxon>
        <taxon>Pterygota</taxon>
        <taxon>Neoptera</taxon>
        <taxon>Endopterygota</taxon>
        <taxon>Coleoptera</taxon>
        <taxon>Polyphaga</taxon>
        <taxon>Cucujiformia</taxon>
        <taxon>Chrysomeloidea</taxon>
        <taxon>Cerambycidae</taxon>
        <taxon>Lepturinae</taxon>
        <taxon>Rhagiini</taxon>
        <taxon>Rhamnusium</taxon>
    </lineage>
</organism>
<dbReference type="Gene3D" id="2.30.30.140">
    <property type="match status" value="1"/>
</dbReference>
<dbReference type="GO" id="GO:0045814">
    <property type="term" value="P:negative regulation of gene expression, epigenetic"/>
    <property type="evidence" value="ECO:0007669"/>
    <property type="project" value="TreeGrafter"/>
</dbReference>
<sequence>MTSVASHIHTNRLKKSIPEQQTAVPDSTTTVEKVMSEFSLGQDVLVKQKDDRYYFGTVVQVNSIREQCLVKFGDNTYNWSSYKDLTKLSTSEQEDLLCVVCKKSAPKNKQEITVCDQCGRGTTRNVISQRFQIAVKRKLLVNLTRATWMCKRCIDSDPHRLKKSDLKHQRRDSLRSVSSSSTHESQVAPSSTVKVLPYDLNSLNWDTYHRVNVEQIYCYCGGNGEWYKQMLQCGRCRQWFHEKCLDCLQYPLYCGDRFYVFVCSICNQGKDFLRRLEMKWVDLVHLMLFNLTAYNCKKYYDLDTVVIPYINDNWHALQLPPKIANVSKSERRENILSVLTNNRNRFKCGREIKKRTTIWGLRVRLPPPAPCVTLPANGLVTEEELREMWQGNRRLQFLSVDKNVPIKRIILTDTYMKNLMMAMAYQQNSAHSETDSPCPSPEIGNEDPIVESNMKLVQKK</sequence>
<dbReference type="Gene3D" id="3.90.980.20">
    <property type="match status" value="1"/>
</dbReference>
<keyword evidence="5" id="KW-0539">Nucleus</keyword>
<dbReference type="CDD" id="cd20452">
    <property type="entry name" value="Tudor_dPCL-like"/>
    <property type="match status" value="1"/>
</dbReference>
<evidence type="ECO:0000256" key="1">
    <source>
        <dbReference type="ARBA" id="ARBA00004123"/>
    </source>
</evidence>
<dbReference type="PANTHER" id="PTHR12628">
    <property type="entry name" value="POLYCOMB-LIKE TRANSCRIPTION FACTOR"/>
    <property type="match status" value="1"/>
</dbReference>
<dbReference type="AlphaFoldDB" id="A0AAV8Y3Y7"/>
<evidence type="ECO:0000313" key="7">
    <source>
        <dbReference type="EMBL" id="KAJ8945814.1"/>
    </source>
</evidence>
<evidence type="ECO:0000256" key="4">
    <source>
        <dbReference type="ARBA" id="ARBA00022833"/>
    </source>
</evidence>
<protein>
    <recommendedName>
        <fullName evidence="9">PHD-type domain-containing protein</fullName>
    </recommendedName>
</protein>
<name>A0AAV8Y3Y7_9CUCU</name>
<keyword evidence="8" id="KW-1185">Reference proteome</keyword>
<evidence type="ECO:0008006" key="9">
    <source>
        <dbReference type="Google" id="ProtNLM"/>
    </source>
</evidence>
<dbReference type="GO" id="GO:0003682">
    <property type="term" value="F:chromatin binding"/>
    <property type="evidence" value="ECO:0007669"/>
    <property type="project" value="TreeGrafter"/>
</dbReference>
<feature type="compositionally biased region" description="Low complexity" evidence="6">
    <location>
        <begin position="175"/>
        <end position="185"/>
    </location>
</feature>
<feature type="region of interest" description="Disordered" evidence="6">
    <location>
        <begin position="428"/>
        <end position="460"/>
    </location>
</feature>
<dbReference type="GO" id="GO:0003677">
    <property type="term" value="F:DNA binding"/>
    <property type="evidence" value="ECO:0007669"/>
    <property type="project" value="TreeGrafter"/>
</dbReference>
<dbReference type="EMBL" id="JANEYF010002495">
    <property type="protein sequence ID" value="KAJ8945814.1"/>
    <property type="molecule type" value="Genomic_DNA"/>
</dbReference>
<feature type="compositionally biased region" description="Basic and acidic residues" evidence="6">
    <location>
        <begin position="164"/>
        <end position="174"/>
    </location>
</feature>
<evidence type="ECO:0000256" key="5">
    <source>
        <dbReference type="ARBA" id="ARBA00023242"/>
    </source>
</evidence>
<keyword evidence="2" id="KW-0479">Metal-binding</keyword>
<dbReference type="Proteomes" id="UP001162156">
    <property type="component" value="Unassembled WGS sequence"/>
</dbReference>
<proteinExistence type="predicted"/>
<feature type="region of interest" description="Disordered" evidence="6">
    <location>
        <begin position="164"/>
        <end position="188"/>
    </location>
</feature>